<dbReference type="InterPro" id="IPR002902">
    <property type="entry name" value="GNK2"/>
</dbReference>
<sequence>MAYYTTTFAASLRATVIVLLVGVGHLRTSLGYPICGDTPATNQVNFAGYSRVLLDELVEKTTSVLPDKFTFDATVPGIGGPGSVSGTGTCYHQGDKTADDCGNCLSDLRPYLDECTKNCSTAGAFFQGRCMIQIQENLQ</sequence>
<evidence type="ECO:0000259" key="3">
    <source>
        <dbReference type="PROSITE" id="PS51473"/>
    </source>
</evidence>
<reference evidence="4 5" key="1">
    <citation type="submission" date="2024-04" db="EMBL/GenBank/DDBJ databases">
        <authorList>
            <person name="Fracassetti M."/>
        </authorList>
    </citation>
    <scope>NUCLEOTIDE SEQUENCE [LARGE SCALE GENOMIC DNA]</scope>
</reference>
<protein>
    <recommendedName>
        <fullName evidence="3">Gnk2-homologous domain-containing protein</fullName>
    </recommendedName>
</protein>
<dbReference type="EMBL" id="OZ034819">
    <property type="protein sequence ID" value="CAL1392623.1"/>
    <property type="molecule type" value="Genomic_DNA"/>
</dbReference>
<gene>
    <name evidence="4" type="ORF">LTRI10_LOCUS33254</name>
</gene>
<dbReference type="PROSITE" id="PS51473">
    <property type="entry name" value="GNK2"/>
    <property type="match status" value="1"/>
</dbReference>
<evidence type="ECO:0000256" key="2">
    <source>
        <dbReference type="ARBA" id="ARBA00022737"/>
    </source>
</evidence>
<evidence type="ECO:0000313" key="4">
    <source>
        <dbReference type="EMBL" id="CAL1392623.1"/>
    </source>
</evidence>
<dbReference type="AlphaFoldDB" id="A0AAV2F3Q7"/>
<keyword evidence="1" id="KW-0732">Signal</keyword>
<keyword evidence="5" id="KW-1185">Reference proteome</keyword>
<evidence type="ECO:0000256" key="1">
    <source>
        <dbReference type="ARBA" id="ARBA00022729"/>
    </source>
</evidence>
<evidence type="ECO:0000313" key="5">
    <source>
        <dbReference type="Proteomes" id="UP001497516"/>
    </source>
</evidence>
<dbReference type="Gene3D" id="3.30.430.20">
    <property type="entry name" value="Gnk2 domain, C-X8-C-X2-C motif"/>
    <property type="match status" value="1"/>
</dbReference>
<organism evidence="4 5">
    <name type="scientific">Linum trigynum</name>
    <dbReference type="NCBI Taxonomy" id="586398"/>
    <lineage>
        <taxon>Eukaryota</taxon>
        <taxon>Viridiplantae</taxon>
        <taxon>Streptophyta</taxon>
        <taxon>Embryophyta</taxon>
        <taxon>Tracheophyta</taxon>
        <taxon>Spermatophyta</taxon>
        <taxon>Magnoliopsida</taxon>
        <taxon>eudicotyledons</taxon>
        <taxon>Gunneridae</taxon>
        <taxon>Pentapetalae</taxon>
        <taxon>rosids</taxon>
        <taxon>fabids</taxon>
        <taxon>Malpighiales</taxon>
        <taxon>Linaceae</taxon>
        <taxon>Linum</taxon>
    </lineage>
</organism>
<dbReference type="Proteomes" id="UP001497516">
    <property type="component" value="Chromosome 6"/>
</dbReference>
<accession>A0AAV2F3Q7</accession>
<dbReference type="InterPro" id="IPR038408">
    <property type="entry name" value="GNK2_sf"/>
</dbReference>
<feature type="domain" description="Gnk2-homologous" evidence="3">
    <location>
        <begin position="28"/>
        <end position="139"/>
    </location>
</feature>
<proteinExistence type="predicted"/>
<name>A0AAV2F3Q7_9ROSI</name>
<keyword evidence="2" id="KW-0677">Repeat</keyword>